<reference evidence="1 2" key="1">
    <citation type="journal article" date="2018" name="Sci. Rep.">
        <title>Genomic signatures of local adaptation to the degree of environmental predictability in rotifers.</title>
        <authorList>
            <person name="Franch-Gras L."/>
            <person name="Hahn C."/>
            <person name="Garcia-Roger E.M."/>
            <person name="Carmona M.J."/>
            <person name="Serra M."/>
            <person name="Gomez A."/>
        </authorList>
    </citation>
    <scope>NUCLEOTIDE SEQUENCE [LARGE SCALE GENOMIC DNA]</scope>
    <source>
        <strain evidence="1">HYR1</strain>
    </source>
</reference>
<name>A0A3M7SNA5_BRAPC</name>
<dbReference type="AlphaFoldDB" id="A0A3M7SNA5"/>
<sequence length="60" mass="7377">MFHLEQKTNYLNIVRINMKEKLTLKLMTILKRSKTIFFNLNHDKKESYIDESKIEKKLNY</sequence>
<proteinExistence type="predicted"/>
<dbReference type="Proteomes" id="UP000276133">
    <property type="component" value="Unassembled WGS sequence"/>
</dbReference>
<evidence type="ECO:0000313" key="2">
    <source>
        <dbReference type="Proteomes" id="UP000276133"/>
    </source>
</evidence>
<accession>A0A3M7SNA5</accession>
<organism evidence="1 2">
    <name type="scientific">Brachionus plicatilis</name>
    <name type="common">Marine rotifer</name>
    <name type="synonym">Brachionus muelleri</name>
    <dbReference type="NCBI Taxonomy" id="10195"/>
    <lineage>
        <taxon>Eukaryota</taxon>
        <taxon>Metazoa</taxon>
        <taxon>Spiralia</taxon>
        <taxon>Gnathifera</taxon>
        <taxon>Rotifera</taxon>
        <taxon>Eurotatoria</taxon>
        <taxon>Monogononta</taxon>
        <taxon>Pseudotrocha</taxon>
        <taxon>Ploima</taxon>
        <taxon>Brachionidae</taxon>
        <taxon>Brachionus</taxon>
    </lineage>
</organism>
<dbReference type="EMBL" id="REGN01001094">
    <property type="protein sequence ID" value="RNA37110.1"/>
    <property type="molecule type" value="Genomic_DNA"/>
</dbReference>
<keyword evidence="2" id="KW-1185">Reference proteome</keyword>
<evidence type="ECO:0000313" key="1">
    <source>
        <dbReference type="EMBL" id="RNA37110.1"/>
    </source>
</evidence>
<comment type="caution">
    <text evidence="1">The sequence shown here is derived from an EMBL/GenBank/DDBJ whole genome shotgun (WGS) entry which is preliminary data.</text>
</comment>
<protein>
    <submittedName>
        <fullName evidence="1">Uncharacterized protein</fullName>
    </submittedName>
</protein>
<gene>
    <name evidence="1" type="ORF">BpHYR1_045291</name>
</gene>